<reference evidence="2" key="1">
    <citation type="submission" date="2020-07" db="EMBL/GenBank/DDBJ databases">
        <title>The High-quality genome of the commercially important snow crab, Chionoecetes opilio.</title>
        <authorList>
            <person name="Jeong J.-H."/>
            <person name="Ryu S."/>
        </authorList>
    </citation>
    <scope>NUCLEOTIDE SEQUENCE</scope>
    <source>
        <strain evidence="2">MADBK_172401_WGS</strain>
        <tissue evidence="2">Digestive gland</tissue>
    </source>
</reference>
<feature type="compositionally biased region" description="Low complexity" evidence="1">
    <location>
        <begin position="105"/>
        <end position="118"/>
    </location>
</feature>
<comment type="caution">
    <text evidence="2">The sequence shown here is derived from an EMBL/GenBank/DDBJ whole genome shotgun (WGS) entry which is preliminary data.</text>
</comment>
<keyword evidence="3" id="KW-1185">Reference proteome</keyword>
<feature type="compositionally biased region" description="Basic and acidic residues" evidence="1">
    <location>
        <begin position="9"/>
        <end position="42"/>
    </location>
</feature>
<evidence type="ECO:0000256" key="1">
    <source>
        <dbReference type="SAM" id="MobiDB-lite"/>
    </source>
</evidence>
<feature type="region of interest" description="Disordered" evidence="1">
    <location>
        <begin position="188"/>
        <end position="222"/>
    </location>
</feature>
<proteinExistence type="predicted"/>
<gene>
    <name evidence="2" type="ORF">GWK47_029800</name>
</gene>
<protein>
    <submittedName>
        <fullName evidence="2">Uncharacterized protein</fullName>
    </submittedName>
</protein>
<evidence type="ECO:0000313" key="2">
    <source>
        <dbReference type="EMBL" id="KAG0729705.1"/>
    </source>
</evidence>
<accession>A0A8J5D5H0</accession>
<dbReference type="AlphaFoldDB" id="A0A8J5D5H0"/>
<dbReference type="Proteomes" id="UP000770661">
    <property type="component" value="Unassembled WGS sequence"/>
</dbReference>
<sequence>MGPCASQDAFKKRFDDTIPRRAQEVKCVDDTPSRQQRHEPSGHKKIFPPEVGERGPLRPDNSTSAGRSPFAGSLPGREGTTTGPLSPAKPDFKSPQPLRRAVMFGPSSPGAPLPGGRPFWSPSGATKKPRGGKGVRGQAWGVLPPPKNFWAMAAGGLRFYECRALHSLIPSRRVWFLACSSIASVSRRSRRMPPGGGKTCALGNPTLTRPRKNSSTLGGGSACHRRVPKEGTLFPFG</sequence>
<dbReference type="EMBL" id="JACEEZ010000924">
    <property type="protein sequence ID" value="KAG0729705.1"/>
    <property type="molecule type" value="Genomic_DNA"/>
</dbReference>
<feature type="region of interest" description="Disordered" evidence="1">
    <location>
        <begin position="1"/>
        <end position="139"/>
    </location>
</feature>
<organism evidence="2 3">
    <name type="scientific">Chionoecetes opilio</name>
    <name type="common">Atlantic snow crab</name>
    <name type="synonym">Cancer opilio</name>
    <dbReference type="NCBI Taxonomy" id="41210"/>
    <lineage>
        <taxon>Eukaryota</taxon>
        <taxon>Metazoa</taxon>
        <taxon>Ecdysozoa</taxon>
        <taxon>Arthropoda</taxon>
        <taxon>Crustacea</taxon>
        <taxon>Multicrustacea</taxon>
        <taxon>Malacostraca</taxon>
        <taxon>Eumalacostraca</taxon>
        <taxon>Eucarida</taxon>
        <taxon>Decapoda</taxon>
        <taxon>Pleocyemata</taxon>
        <taxon>Brachyura</taxon>
        <taxon>Eubrachyura</taxon>
        <taxon>Majoidea</taxon>
        <taxon>Majidae</taxon>
        <taxon>Chionoecetes</taxon>
    </lineage>
</organism>
<name>A0A8J5D5H0_CHIOP</name>
<evidence type="ECO:0000313" key="3">
    <source>
        <dbReference type="Proteomes" id="UP000770661"/>
    </source>
</evidence>